<name>A0AAD8HR80_9APIA</name>
<proteinExistence type="predicted"/>
<evidence type="ECO:0000313" key="2">
    <source>
        <dbReference type="EMBL" id="KAK1370872.1"/>
    </source>
</evidence>
<reference evidence="2" key="1">
    <citation type="submission" date="2023-02" db="EMBL/GenBank/DDBJ databases">
        <title>Genome of toxic invasive species Heracleum sosnowskyi carries increased number of genes despite the absence of recent whole-genome duplications.</title>
        <authorList>
            <person name="Schelkunov M."/>
            <person name="Shtratnikova V."/>
            <person name="Makarenko M."/>
            <person name="Klepikova A."/>
            <person name="Omelchenko D."/>
            <person name="Novikova G."/>
            <person name="Obukhova E."/>
            <person name="Bogdanov V."/>
            <person name="Penin A."/>
            <person name="Logacheva M."/>
        </authorList>
    </citation>
    <scope>NUCLEOTIDE SEQUENCE</scope>
    <source>
        <strain evidence="2">Hsosn_3</strain>
        <tissue evidence="2">Leaf</tissue>
    </source>
</reference>
<dbReference type="PANTHER" id="PTHR45654">
    <property type="entry name" value="HOMEOBOX-LEUCINE ZIPPER PROTEIN MERISTEM L1"/>
    <property type="match status" value="1"/>
</dbReference>
<dbReference type="PANTHER" id="PTHR45654:SF77">
    <property type="entry name" value="HOMEOBOX-LEUCINE ZIPPER PROTEIN MERISTEM L1"/>
    <property type="match status" value="1"/>
</dbReference>
<evidence type="ECO:0000313" key="3">
    <source>
        <dbReference type="Proteomes" id="UP001237642"/>
    </source>
</evidence>
<dbReference type="InterPro" id="IPR057993">
    <property type="entry name" value="HD-Zip_IV_C"/>
</dbReference>
<feature type="domain" description="HD-Zip IV C-terminal" evidence="1">
    <location>
        <begin position="22"/>
        <end position="147"/>
    </location>
</feature>
<protein>
    <recommendedName>
        <fullName evidence="1">HD-Zip IV C-terminal domain-containing protein</fullName>
    </recommendedName>
</protein>
<accession>A0AAD8HR80</accession>
<reference evidence="2" key="2">
    <citation type="submission" date="2023-05" db="EMBL/GenBank/DDBJ databases">
        <authorList>
            <person name="Schelkunov M.I."/>
        </authorList>
    </citation>
    <scope>NUCLEOTIDE SEQUENCE</scope>
    <source>
        <strain evidence="2">Hsosn_3</strain>
        <tissue evidence="2">Leaf</tissue>
    </source>
</reference>
<dbReference type="EMBL" id="JAUIZM010000008">
    <property type="protein sequence ID" value="KAK1370872.1"/>
    <property type="molecule type" value="Genomic_DNA"/>
</dbReference>
<comment type="caution">
    <text evidence="2">The sequence shown here is derived from an EMBL/GenBank/DDBJ whole genome shotgun (WGS) entry which is preliminary data.</text>
</comment>
<dbReference type="Pfam" id="PF25797">
    <property type="entry name" value="PDF2_C"/>
    <property type="match status" value="1"/>
</dbReference>
<organism evidence="2 3">
    <name type="scientific">Heracleum sosnowskyi</name>
    <dbReference type="NCBI Taxonomy" id="360622"/>
    <lineage>
        <taxon>Eukaryota</taxon>
        <taxon>Viridiplantae</taxon>
        <taxon>Streptophyta</taxon>
        <taxon>Embryophyta</taxon>
        <taxon>Tracheophyta</taxon>
        <taxon>Spermatophyta</taxon>
        <taxon>Magnoliopsida</taxon>
        <taxon>eudicotyledons</taxon>
        <taxon>Gunneridae</taxon>
        <taxon>Pentapetalae</taxon>
        <taxon>asterids</taxon>
        <taxon>campanulids</taxon>
        <taxon>Apiales</taxon>
        <taxon>Apiaceae</taxon>
        <taxon>Apioideae</taxon>
        <taxon>apioid superclade</taxon>
        <taxon>Tordylieae</taxon>
        <taxon>Tordyliinae</taxon>
        <taxon>Heracleum</taxon>
    </lineage>
</organism>
<keyword evidence="3" id="KW-1185">Reference proteome</keyword>
<sequence>MLITNQHTFIFHVLPLIPYTGREWEVLSSENVIEQVCHISRGQEARNCVSIHKGIYVGLVDNSSQEDILLLQESCSDPVASYIDYSRLEIVEAINVRLSSGSNSEHPRILPSGFVVLTDRPASGIEGSSGSLLTISFQLLVDGSPAIGSGSSGSQAKRTYYYYYKREL</sequence>
<dbReference type="Proteomes" id="UP001237642">
    <property type="component" value="Unassembled WGS sequence"/>
</dbReference>
<gene>
    <name evidence="2" type="ORF">POM88_036964</name>
</gene>
<evidence type="ECO:0000259" key="1">
    <source>
        <dbReference type="Pfam" id="PF25797"/>
    </source>
</evidence>
<dbReference type="AlphaFoldDB" id="A0AAD8HR80"/>
<dbReference type="InterPro" id="IPR042160">
    <property type="entry name" value="HD-Zip_IV"/>
</dbReference>